<feature type="domain" description="DUF6268" evidence="1">
    <location>
        <begin position="83"/>
        <end position="278"/>
    </location>
</feature>
<dbReference type="InterPro" id="IPR046235">
    <property type="entry name" value="DUF6268"/>
</dbReference>
<dbReference type="RefSeq" id="WP_012373936.1">
    <property type="nucleotide sequence ID" value="NC_010571.1"/>
</dbReference>
<accession>B1ZNG4</accession>
<keyword evidence="3" id="KW-1185">Reference proteome</keyword>
<dbReference type="SUPFAM" id="SSF56935">
    <property type="entry name" value="Porins"/>
    <property type="match status" value="1"/>
</dbReference>
<sequence>MKPHLPLFPRFLFLILLALPLISSAQPRGSGGGVEVIVRTSYTAESDLDRAGTAVSVQSWQLGLGGSVSLSEATRLRLGAEWARHELDVTGPRWLPERLQSVAIPIGLVHRWDDGWSLLATLQPRFASAGSSFSSSGFDMPVLALASYRASPELTWSFGLRYSDRSDVKLLPLAGVMWRFAPGWEAGLAFPESGVSYRATPRLTWRAVATFHGGDYRLERDPRPPADRTGVSLRDAWLEYREIRTGVAVEVALNDTMSLRADAGVVVDQRFDYFTRGVELEGESPAYVVLRFVGRF</sequence>
<protein>
    <recommendedName>
        <fullName evidence="1">DUF6268 domain-containing protein</fullName>
    </recommendedName>
</protein>
<dbReference type="EMBL" id="CP001032">
    <property type="protein sequence ID" value="ACB74398.1"/>
    <property type="molecule type" value="Genomic_DNA"/>
</dbReference>
<evidence type="ECO:0000313" key="3">
    <source>
        <dbReference type="Proteomes" id="UP000007013"/>
    </source>
</evidence>
<dbReference type="Proteomes" id="UP000007013">
    <property type="component" value="Chromosome"/>
</dbReference>
<dbReference type="TCDB" id="9.B.155.2.10">
    <property type="family name" value="the putative beta barrel porin-3 (bbp3) family"/>
</dbReference>
<evidence type="ECO:0000259" key="1">
    <source>
        <dbReference type="Pfam" id="PF19783"/>
    </source>
</evidence>
<dbReference type="HOGENOM" id="CLU_939546_0_0_0"/>
<gene>
    <name evidence="2" type="ordered locus">Oter_1110</name>
</gene>
<dbReference type="KEGG" id="ote:Oter_1110"/>
<evidence type="ECO:0000313" key="2">
    <source>
        <dbReference type="EMBL" id="ACB74398.1"/>
    </source>
</evidence>
<dbReference type="eggNOG" id="ENOG5032M1W">
    <property type="taxonomic scope" value="Bacteria"/>
</dbReference>
<dbReference type="OrthoDB" id="190435at2"/>
<name>B1ZNG4_OPITP</name>
<dbReference type="Pfam" id="PF19783">
    <property type="entry name" value="DUF6268"/>
    <property type="match status" value="1"/>
</dbReference>
<reference evidence="2 3" key="1">
    <citation type="journal article" date="2011" name="J. Bacteriol.">
        <title>Genome sequence of the verrucomicrobium Opitutus terrae PB90-1, an abundant inhabitant of rice paddy soil ecosystems.</title>
        <authorList>
            <person name="van Passel M.W."/>
            <person name="Kant R."/>
            <person name="Palva A."/>
            <person name="Copeland A."/>
            <person name="Lucas S."/>
            <person name="Lapidus A."/>
            <person name="Glavina del Rio T."/>
            <person name="Pitluck S."/>
            <person name="Goltsman E."/>
            <person name="Clum A."/>
            <person name="Sun H."/>
            <person name="Schmutz J."/>
            <person name="Larimer F.W."/>
            <person name="Land M.L."/>
            <person name="Hauser L."/>
            <person name="Kyrpides N."/>
            <person name="Mikhailova N."/>
            <person name="Richardson P.P."/>
            <person name="Janssen P.H."/>
            <person name="de Vos W.M."/>
            <person name="Smidt H."/>
        </authorList>
    </citation>
    <scope>NUCLEOTIDE SEQUENCE [LARGE SCALE GENOMIC DNA]</scope>
    <source>
        <strain evidence="3">DSM 11246 / JCM 15787 / PB90-1</strain>
    </source>
</reference>
<proteinExistence type="predicted"/>
<organism evidence="2 3">
    <name type="scientific">Opitutus terrae (strain DSM 11246 / JCM 15787 / PB90-1)</name>
    <dbReference type="NCBI Taxonomy" id="452637"/>
    <lineage>
        <taxon>Bacteria</taxon>
        <taxon>Pseudomonadati</taxon>
        <taxon>Verrucomicrobiota</taxon>
        <taxon>Opitutia</taxon>
        <taxon>Opitutales</taxon>
        <taxon>Opitutaceae</taxon>
        <taxon>Opitutus</taxon>
    </lineage>
</organism>
<dbReference type="AlphaFoldDB" id="B1ZNG4"/>